<keyword evidence="5" id="KW-0862">Zinc</keyword>
<dbReference type="PANTHER" id="PTHR30471:SF3">
    <property type="entry name" value="UPF0758 PROTEIN YEES-RELATED"/>
    <property type="match status" value="1"/>
</dbReference>
<protein>
    <submittedName>
        <fullName evidence="8">DNA repair protein RadC</fullName>
    </submittedName>
</protein>
<comment type="similarity">
    <text evidence="1">Belongs to the UPF0758 family.</text>
</comment>
<feature type="domain" description="MPN" evidence="7">
    <location>
        <begin position="74"/>
        <end position="196"/>
    </location>
</feature>
<keyword evidence="4" id="KW-0378">Hydrolase</keyword>
<dbReference type="Pfam" id="PF04002">
    <property type="entry name" value="RadC"/>
    <property type="match status" value="1"/>
</dbReference>
<reference evidence="8 9" key="1">
    <citation type="submission" date="2023-07" db="EMBL/GenBank/DDBJ databases">
        <title>Genomic Encyclopedia of Type Strains, Phase IV (KMG-IV): sequencing the most valuable type-strain genomes for metagenomic binning, comparative biology and taxonomic classification.</title>
        <authorList>
            <person name="Goeker M."/>
        </authorList>
    </citation>
    <scope>NUCLEOTIDE SEQUENCE [LARGE SCALE GENOMIC DNA]</scope>
    <source>
        <strain evidence="8 9">DSM 16784</strain>
    </source>
</reference>
<dbReference type="Proteomes" id="UP001230220">
    <property type="component" value="Unassembled WGS sequence"/>
</dbReference>
<dbReference type="NCBIfam" id="NF000642">
    <property type="entry name" value="PRK00024.1"/>
    <property type="match status" value="1"/>
</dbReference>
<evidence type="ECO:0000256" key="3">
    <source>
        <dbReference type="ARBA" id="ARBA00022723"/>
    </source>
</evidence>
<dbReference type="PANTHER" id="PTHR30471">
    <property type="entry name" value="DNA REPAIR PROTEIN RADC"/>
    <property type="match status" value="1"/>
</dbReference>
<gene>
    <name evidence="8" type="ORF">J2S15_000194</name>
</gene>
<dbReference type="InterPro" id="IPR001405">
    <property type="entry name" value="UPF0758"/>
</dbReference>
<evidence type="ECO:0000256" key="5">
    <source>
        <dbReference type="ARBA" id="ARBA00022833"/>
    </source>
</evidence>
<proteinExistence type="inferred from homology"/>
<dbReference type="EMBL" id="JAUSUR010000001">
    <property type="protein sequence ID" value="MDQ0359463.1"/>
    <property type="molecule type" value="Genomic_DNA"/>
</dbReference>
<evidence type="ECO:0000256" key="1">
    <source>
        <dbReference type="ARBA" id="ARBA00010243"/>
    </source>
</evidence>
<dbReference type="InterPro" id="IPR046778">
    <property type="entry name" value="UPF0758_N"/>
</dbReference>
<dbReference type="Pfam" id="PF20582">
    <property type="entry name" value="UPF0758_N"/>
    <property type="match status" value="1"/>
</dbReference>
<dbReference type="NCBIfam" id="TIGR00608">
    <property type="entry name" value="radc"/>
    <property type="match status" value="1"/>
</dbReference>
<keyword evidence="9" id="KW-1185">Reference proteome</keyword>
<dbReference type="PROSITE" id="PS50249">
    <property type="entry name" value="MPN"/>
    <property type="match status" value="1"/>
</dbReference>
<sequence length="197" mass="21746">MLAIVLRCGYKGTSVLDLADSILQKVSGFSSIGTMSYEDLVSIKGVSSSKALEILAVFEISKRVSYENVVNGFQVNSPKNLVEYLSKKIGFKQQENFHVLFLNIKNQIIFEKTIFIGTLNASVAHPRDIYKEAVKKNAASIIVSHNHPSQSCIPSEQDITFTNTLVDAGTVIGIPVLDHIVVSNNDYFSFKEQGLMK</sequence>
<keyword evidence="2" id="KW-0645">Protease</keyword>
<keyword evidence="3" id="KW-0479">Metal-binding</keyword>
<evidence type="ECO:0000256" key="2">
    <source>
        <dbReference type="ARBA" id="ARBA00022670"/>
    </source>
</evidence>
<evidence type="ECO:0000313" key="9">
    <source>
        <dbReference type="Proteomes" id="UP001230220"/>
    </source>
</evidence>
<dbReference type="SUPFAM" id="SSF102712">
    <property type="entry name" value="JAB1/MPN domain"/>
    <property type="match status" value="1"/>
</dbReference>
<evidence type="ECO:0000313" key="8">
    <source>
        <dbReference type="EMBL" id="MDQ0359463.1"/>
    </source>
</evidence>
<evidence type="ECO:0000259" key="7">
    <source>
        <dbReference type="PROSITE" id="PS50249"/>
    </source>
</evidence>
<accession>A0ABU0DXU2</accession>
<keyword evidence="6" id="KW-0482">Metalloprotease</keyword>
<comment type="caution">
    <text evidence="8">The sequence shown here is derived from an EMBL/GenBank/DDBJ whole genome shotgun (WGS) entry which is preliminary data.</text>
</comment>
<evidence type="ECO:0000256" key="6">
    <source>
        <dbReference type="ARBA" id="ARBA00023049"/>
    </source>
</evidence>
<dbReference type="Gene3D" id="3.40.140.10">
    <property type="entry name" value="Cytidine Deaminase, domain 2"/>
    <property type="match status" value="1"/>
</dbReference>
<name>A0ABU0DXU2_9FIRM</name>
<dbReference type="CDD" id="cd08071">
    <property type="entry name" value="MPN_DUF2466"/>
    <property type="match status" value="1"/>
</dbReference>
<dbReference type="InterPro" id="IPR025657">
    <property type="entry name" value="RadC_JAB"/>
</dbReference>
<evidence type="ECO:0000256" key="4">
    <source>
        <dbReference type="ARBA" id="ARBA00022801"/>
    </source>
</evidence>
<organism evidence="8 9">
    <name type="scientific">Breznakia pachnodae</name>
    <dbReference type="NCBI Taxonomy" id="265178"/>
    <lineage>
        <taxon>Bacteria</taxon>
        <taxon>Bacillati</taxon>
        <taxon>Bacillota</taxon>
        <taxon>Erysipelotrichia</taxon>
        <taxon>Erysipelotrichales</taxon>
        <taxon>Erysipelotrichaceae</taxon>
        <taxon>Breznakia</taxon>
    </lineage>
</organism>
<dbReference type="InterPro" id="IPR037518">
    <property type="entry name" value="MPN"/>
</dbReference>